<organism evidence="5 6">
    <name type="scientific">Nicrophorus vespilloides</name>
    <name type="common">Boreal carrion beetle</name>
    <dbReference type="NCBI Taxonomy" id="110193"/>
    <lineage>
        <taxon>Eukaryota</taxon>
        <taxon>Metazoa</taxon>
        <taxon>Ecdysozoa</taxon>
        <taxon>Arthropoda</taxon>
        <taxon>Hexapoda</taxon>
        <taxon>Insecta</taxon>
        <taxon>Pterygota</taxon>
        <taxon>Neoptera</taxon>
        <taxon>Endopterygota</taxon>
        <taxon>Coleoptera</taxon>
        <taxon>Polyphaga</taxon>
        <taxon>Staphyliniformia</taxon>
        <taxon>Silphidae</taxon>
        <taxon>Nicrophorinae</taxon>
        <taxon>Nicrophorus</taxon>
    </lineage>
</organism>
<dbReference type="Proteomes" id="UP000695000">
    <property type="component" value="Unplaced"/>
</dbReference>
<keyword evidence="1" id="KW-0646">Protease inhibitor</keyword>
<evidence type="ECO:0000259" key="4">
    <source>
        <dbReference type="Pfam" id="PF01826"/>
    </source>
</evidence>
<evidence type="ECO:0000256" key="2">
    <source>
        <dbReference type="ARBA" id="ARBA00023157"/>
    </source>
</evidence>
<evidence type="ECO:0000313" key="6">
    <source>
        <dbReference type="RefSeq" id="XP_017786994.1"/>
    </source>
</evidence>
<feature type="signal peptide" evidence="3">
    <location>
        <begin position="1"/>
        <end position="19"/>
    </location>
</feature>
<evidence type="ECO:0000313" key="5">
    <source>
        <dbReference type="Proteomes" id="UP000695000"/>
    </source>
</evidence>
<dbReference type="InterPro" id="IPR051368">
    <property type="entry name" value="SerProtInhib-TIL_Domain"/>
</dbReference>
<dbReference type="InterPro" id="IPR002919">
    <property type="entry name" value="TIL_dom"/>
</dbReference>
<dbReference type="GeneID" id="108569813"/>
<dbReference type="PANTHER" id="PTHR23259:SF70">
    <property type="entry name" value="ACCESSORY GLAND PROTEIN ACP62F-RELATED"/>
    <property type="match status" value="1"/>
</dbReference>
<sequence>MKVLVVFACFLLMVATSTSHKCGPNSHYTPCISNCPLSCANKDLGILCTQECRRDGCACDEGFLLDKEGNCIRDYECPRFECGLNEYYEFCGSGCGYPLSVCGKYIEDPEDFKICPAYCRAVCLCKPGYQRNTEQQCVKPEHCQ</sequence>
<keyword evidence="2" id="KW-1015">Disulfide bond</keyword>
<dbReference type="CDD" id="cd19941">
    <property type="entry name" value="TIL"/>
    <property type="match status" value="2"/>
</dbReference>
<dbReference type="Pfam" id="PF01826">
    <property type="entry name" value="TIL"/>
    <property type="match status" value="2"/>
</dbReference>
<protein>
    <submittedName>
        <fullName evidence="6">Cysteine-rich venom protein 6-like</fullName>
    </submittedName>
</protein>
<keyword evidence="3" id="KW-0732">Signal</keyword>
<dbReference type="PANTHER" id="PTHR23259">
    <property type="entry name" value="RIDDLE"/>
    <property type="match status" value="1"/>
</dbReference>
<name>A0ABM1NJJ4_NICVS</name>
<keyword evidence="5" id="KW-1185">Reference proteome</keyword>
<proteinExistence type="predicted"/>
<dbReference type="SUPFAM" id="SSF57567">
    <property type="entry name" value="Serine protease inhibitors"/>
    <property type="match status" value="2"/>
</dbReference>
<feature type="domain" description="TIL" evidence="4">
    <location>
        <begin position="82"/>
        <end position="143"/>
    </location>
</feature>
<dbReference type="Gene3D" id="2.10.25.10">
    <property type="entry name" value="Laminin"/>
    <property type="match status" value="2"/>
</dbReference>
<accession>A0ABM1NJJ4</accession>
<evidence type="ECO:0000256" key="3">
    <source>
        <dbReference type="SAM" id="SignalP"/>
    </source>
</evidence>
<feature type="domain" description="TIL" evidence="4">
    <location>
        <begin position="22"/>
        <end position="77"/>
    </location>
</feature>
<dbReference type="InterPro" id="IPR036084">
    <property type="entry name" value="Ser_inhib-like_sf"/>
</dbReference>
<feature type="chain" id="PRO_5045153802" evidence="3">
    <location>
        <begin position="20"/>
        <end position="144"/>
    </location>
</feature>
<gene>
    <name evidence="6" type="primary">LOC108569813</name>
</gene>
<dbReference type="RefSeq" id="XP_017786994.1">
    <property type="nucleotide sequence ID" value="XM_017931505.1"/>
</dbReference>
<evidence type="ECO:0000256" key="1">
    <source>
        <dbReference type="ARBA" id="ARBA00022690"/>
    </source>
</evidence>
<reference evidence="6" key="1">
    <citation type="submission" date="2025-08" db="UniProtKB">
        <authorList>
            <consortium name="RefSeq"/>
        </authorList>
    </citation>
    <scope>IDENTIFICATION</scope>
    <source>
        <tissue evidence="6">Whole Larva</tissue>
    </source>
</reference>